<keyword evidence="1" id="KW-0812">Transmembrane</keyword>
<protein>
    <submittedName>
        <fullName evidence="2">Uncharacterized protein</fullName>
    </submittedName>
</protein>
<reference evidence="3" key="1">
    <citation type="submission" date="2018-04" db="EMBL/GenBank/DDBJ databases">
        <authorList>
            <person name="Lucker S."/>
            <person name="Sakoula D."/>
        </authorList>
    </citation>
    <scope>NUCLEOTIDE SEQUENCE [LARGE SCALE GENOMIC DNA]</scope>
</reference>
<accession>A0A330LAR8</accession>
<evidence type="ECO:0000256" key="1">
    <source>
        <dbReference type="SAM" id="Phobius"/>
    </source>
</evidence>
<evidence type="ECO:0000313" key="3">
    <source>
        <dbReference type="Proteomes" id="UP000248168"/>
    </source>
</evidence>
<sequence>MSAYFWPEVGLDAGVLLADGVDELVVPPEAGGADGAAGVDDEVAAGVADDSAAVVVAVGVGLVVSPVGGFILSE</sequence>
<dbReference type="InParanoid" id="A0A330LAR8"/>
<keyword evidence="1" id="KW-1133">Transmembrane helix</keyword>
<feature type="transmembrane region" description="Helical" evidence="1">
    <location>
        <begin position="52"/>
        <end position="72"/>
    </location>
</feature>
<dbReference type="AlphaFoldDB" id="A0A330LAR8"/>
<keyword evidence="3" id="KW-1185">Reference proteome</keyword>
<name>A0A330LAR8_9BACT</name>
<keyword evidence="1" id="KW-0472">Membrane</keyword>
<dbReference type="Proteomes" id="UP000248168">
    <property type="component" value="Unassembled WGS sequence"/>
</dbReference>
<proteinExistence type="predicted"/>
<organism evidence="2 3">
    <name type="scientific">Nitrospira lenta</name>
    <dbReference type="NCBI Taxonomy" id="1436998"/>
    <lineage>
        <taxon>Bacteria</taxon>
        <taxon>Pseudomonadati</taxon>
        <taxon>Nitrospirota</taxon>
        <taxon>Nitrospiria</taxon>
        <taxon>Nitrospirales</taxon>
        <taxon>Nitrospiraceae</taxon>
        <taxon>Nitrospira</taxon>
    </lineage>
</organism>
<gene>
    <name evidence="2" type="ORF">NITLEN_60205</name>
</gene>
<dbReference type="EMBL" id="OUNR01000019">
    <property type="protein sequence ID" value="SPP66402.1"/>
    <property type="molecule type" value="Genomic_DNA"/>
</dbReference>
<evidence type="ECO:0000313" key="2">
    <source>
        <dbReference type="EMBL" id="SPP66402.1"/>
    </source>
</evidence>